<sequence>MTTFPAFAEFKPRDRKPASGNSRAGGSRGCSNNALTQLAPQTFIGKTASTRPIFVWYMLISQNVQFRLFEFDSAKSVKQIGKVQEIPTIVGINQLKLPLNYSELIVGKTYLWQIAINCNNNTIINHAEFTVINSQSLPQKKFTSIPESVNYYAVNELWYEALAAALKVSDHGKLGPLGAQLVKELAESEMPMNSDSEINRKNIQQRIEYLEKIASEKTEN</sequence>
<dbReference type="Pfam" id="PF06051">
    <property type="entry name" value="DUF928"/>
    <property type="match status" value="1"/>
</dbReference>
<keyword evidence="2" id="KW-1185">Reference proteome</keyword>
<dbReference type="InterPro" id="IPR010328">
    <property type="entry name" value="DUF928"/>
</dbReference>
<dbReference type="EMBL" id="AP018248">
    <property type="protein sequence ID" value="BAY96222.1"/>
    <property type="molecule type" value="Genomic_DNA"/>
</dbReference>
<evidence type="ECO:0008006" key="3">
    <source>
        <dbReference type="Google" id="ProtNLM"/>
    </source>
</evidence>
<protein>
    <recommendedName>
        <fullName evidence="3">DUF928 domain-containing protein</fullName>
    </recommendedName>
</protein>
<dbReference type="Proteomes" id="UP000218785">
    <property type="component" value="Chromosome"/>
</dbReference>
<evidence type="ECO:0000313" key="2">
    <source>
        <dbReference type="Proteomes" id="UP000218785"/>
    </source>
</evidence>
<reference evidence="1 2" key="1">
    <citation type="submission" date="2017-06" db="EMBL/GenBank/DDBJ databases">
        <title>Genome sequencing of cyanobaciteial culture collection at National Institute for Environmental Studies (NIES).</title>
        <authorList>
            <person name="Hirose Y."/>
            <person name="Shimura Y."/>
            <person name="Fujisawa T."/>
            <person name="Nakamura Y."/>
            <person name="Kawachi M."/>
        </authorList>
    </citation>
    <scope>NUCLEOTIDE SEQUENCE [LARGE SCALE GENOMIC DNA]</scope>
    <source>
        <strain evidence="1 2">NIES-37</strain>
    </source>
</reference>
<accession>A0A1Z4MRX3</accession>
<gene>
    <name evidence="1" type="ORF">NIES37_01510</name>
</gene>
<dbReference type="AlphaFoldDB" id="A0A1Z4MRX3"/>
<evidence type="ECO:0000313" key="1">
    <source>
        <dbReference type="EMBL" id="BAY96222.1"/>
    </source>
</evidence>
<organism evidence="1 2">
    <name type="scientific">Tolypothrix tenuis PCC 7101</name>
    <dbReference type="NCBI Taxonomy" id="231146"/>
    <lineage>
        <taxon>Bacteria</taxon>
        <taxon>Bacillati</taxon>
        <taxon>Cyanobacteriota</taxon>
        <taxon>Cyanophyceae</taxon>
        <taxon>Nostocales</taxon>
        <taxon>Tolypothrichaceae</taxon>
        <taxon>Tolypothrix</taxon>
    </lineage>
</organism>
<proteinExistence type="predicted"/>
<dbReference type="KEGG" id="ttq:NIES37_01510"/>
<name>A0A1Z4MRX3_9CYAN</name>